<keyword evidence="1" id="KW-1133">Transmembrane helix</keyword>
<dbReference type="RefSeq" id="XP_060330091.1">
    <property type="nucleotide sequence ID" value="XM_060482309.1"/>
</dbReference>
<keyword evidence="3" id="KW-1185">Reference proteome</keyword>
<accession>A0AA39KAW8</accession>
<keyword evidence="1" id="KW-0472">Membrane</keyword>
<reference evidence="2" key="1">
    <citation type="submission" date="2023-06" db="EMBL/GenBank/DDBJ databases">
        <authorList>
            <consortium name="Lawrence Berkeley National Laboratory"/>
            <person name="Ahrendt S."/>
            <person name="Sahu N."/>
            <person name="Indic B."/>
            <person name="Wong-Bajracharya J."/>
            <person name="Merenyi Z."/>
            <person name="Ke H.-M."/>
            <person name="Monk M."/>
            <person name="Kocsube S."/>
            <person name="Drula E."/>
            <person name="Lipzen A."/>
            <person name="Balint B."/>
            <person name="Henrissat B."/>
            <person name="Andreopoulos B."/>
            <person name="Martin F.M."/>
            <person name="Harder C.B."/>
            <person name="Rigling D."/>
            <person name="Ford K.L."/>
            <person name="Foster G.D."/>
            <person name="Pangilinan J."/>
            <person name="Papanicolaou A."/>
            <person name="Barry K."/>
            <person name="LaButti K."/>
            <person name="Viragh M."/>
            <person name="Koriabine M."/>
            <person name="Yan M."/>
            <person name="Riley R."/>
            <person name="Champramary S."/>
            <person name="Plett K.L."/>
            <person name="Tsai I.J."/>
            <person name="Slot J."/>
            <person name="Sipos G."/>
            <person name="Plett J."/>
            <person name="Nagy L.G."/>
            <person name="Grigoriev I.V."/>
        </authorList>
    </citation>
    <scope>NUCLEOTIDE SEQUENCE</scope>
    <source>
        <strain evidence="2">CCBAS 213</strain>
    </source>
</reference>
<keyword evidence="1" id="KW-0812">Transmembrane</keyword>
<feature type="transmembrane region" description="Helical" evidence="1">
    <location>
        <begin position="66"/>
        <end position="86"/>
    </location>
</feature>
<comment type="caution">
    <text evidence="2">The sequence shown here is derived from an EMBL/GenBank/DDBJ whole genome shotgun (WGS) entry which is preliminary data.</text>
</comment>
<proteinExistence type="predicted"/>
<dbReference type="Proteomes" id="UP001175211">
    <property type="component" value="Unassembled WGS sequence"/>
</dbReference>
<gene>
    <name evidence="2" type="ORF">EV420DRAFT_478650</name>
</gene>
<evidence type="ECO:0000313" key="3">
    <source>
        <dbReference type="Proteomes" id="UP001175211"/>
    </source>
</evidence>
<dbReference type="EMBL" id="JAUEPS010000020">
    <property type="protein sequence ID" value="KAK0457792.1"/>
    <property type="molecule type" value="Genomic_DNA"/>
</dbReference>
<sequence>MGWGIFAAISNRGVGFYSVSVQTVFGSIAGFVALFNWIWASVLLSYNYRPDSRHALTGAKAHLVSYATLTVVWLILSICLTEQLPYQCNFEIYSDGDASMWYVADSLVAGMGWILMILCFATTIVIYKKSCRGSAKGISVNVALYDKGYQVTV</sequence>
<evidence type="ECO:0000313" key="2">
    <source>
        <dbReference type="EMBL" id="KAK0457792.1"/>
    </source>
</evidence>
<protein>
    <submittedName>
        <fullName evidence="2">Uncharacterized protein</fullName>
    </submittedName>
</protein>
<dbReference type="AlphaFoldDB" id="A0AA39KAW8"/>
<name>A0AA39KAW8_ARMTA</name>
<organism evidence="2 3">
    <name type="scientific">Armillaria tabescens</name>
    <name type="common">Ringless honey mushroom</name>
    <name type="synonym">Agaricus tabescens</name>
    <dbReference type="NCBI Taxonomy" id="1929756"/>
    <lineage>
        <taxon>Eukaryota</taxon>
        <taxon>Fungi</taxon>
        <taxon>Dikarya</taxon>
        <taxon>Basidiomycota</taxon>
        <taxon>Agaricomycotina</taxon>
        <taxon>Agaricomycetes</taxon>
        <taxon>Agaricomycetidae</taxon>
        <taxon>Agaricales</taxon>
        <taxon>Marasmiineae</taxon>
        <taxon>Physalacriaceae</taxon>
        <taxon>Desarmillaria</taxon>
    </lineage>
</organism>
<dbReference type="GeneID" id="85365857"/>
<feature type="transmembrane region" description="Helical" evidence="1">
    <location>
        <begin position="106"/>
        <end position="127"/>
    </location>
</feature>
<feature type="transmembrane region" description="Helical" evidence="1">
    <location>
        <begin position="24"/>
        <end position="46"/>
    </location>
</feature>
<evidence type="ECO:0000256" key="1">
    <source>
        <dbReference type="SAM" id="Phobius"/>
    </source>
</evidence>